<dbReference type="OrthoDB" id="333024at2759"/>
<evidence type="ECO:0000256" key="6">
    <source>
        <dbReference type="ARBA" id="ARBA00023002"/>
    </source>
</evidence>
<evidence type="ECO:0000256" key="4">
    <source>
        <dbReference type="ARBA" id="ARBA00022827"/>
    </source>
</evidence>
<dbReference type="InterPro" id="IPR021163">
    <property type="entry name" value="Ferredox_Rdtase_adrenod"/>
</dbReference>
<dbReference type="InterPro" id="IPR036188">
    <property type="entry name" value="FAD/NAD-bd_sf"/>
</dbReference>
<dbReference type="InterPro" id="IPR023753">
    <property type="entry name" value="FAD/NAD-binding_dom"/>
</dbReference>
<evidence type="ECO:0000256" key="2">
    <source>
        <dbReference type="ARBA" id="ARBA00008312"/>
    </source>
</evidence>
<keyword evidence="13" id="KW-1185">Reference proteome</keyword>
<keyword evidence="8" id="KW-0496">Mitochondrion</keyword>
<name>A0A167D1A1_9ASCO</name>
<feature type="binding site" evidence="10">
    <location>
        <position position="383"/>
    </location>
    <ligand>
        <name>NADP(+)</name>
        <dbReference type="ChEBI" id="CHEBI:58349"/>
    </ligand>
</feature>
<dbReference type="KEGG" id="slb:AWJ20_604"/>
<comment type="similarity">
    <text evidence="2 8">Belongs to the ferredoxin--NADP reductase type 1 family.</text>
</comment>
<dbReference type="SUPFAM" id="SSF51971">
    <property type="entry name" value="Nucleotide-binding domain"/>
    <property type="match status" value="1"/>
</dbReference>
<keyword evidence="3 8" id="KW-0285">Flavoprotein</keyword>
<evidence type="ECO:0000256" key="9">
    <source>
        <dbReference type="PIRSR" id="PIRSR000362-1"/>
    </source>
</evidence>
<feature type="binding site" evidence="9">
    <location>
        <position position="376"/>
    </location>
    <ligand>
        <name>FAD</name>
        <dbReference type="ChEBI" id="CHEBI:57692"/>
    </ligand>
</feature>
<dbReference type="GO" id="GO:0016491">
    <property type="term" value="F:oxidoreductase activity"/>
    <property type="evidence" value="ECO:0007669"/>
    <property type="project" value="UniProtKB-KW"/>
</dbReference>
<dbReference type="Pfam" id="PF07992">
    <property type="entry name" value="Pyr_redox_2"/>
    <property type="match status" value="1"/>
</dbReference>
<feature type="binding site" evidence="9">
    <location>
        <begin position="383"/>
        <end position="385"/>
    </location>
    <ligand>
        <name>FAD</name>
        <dbReference type="ChEBI" id="CHEBI:57692"/>
    </ligand>
</feature>
<dbReference type="Proteomes" id="UP000189580">
    <property type="component" value="Chromosome a"/>
</dbReference>
<dbReference type="GeneID" id="30037655"/>
<comment type="cofactor">
    <cofactor evidence="1 8 9">
        <name>FAD</name>
        <dbReference type="ChEBI" id="CHEBI:57692"/>
    </cofactor>
</comment>
<evidence type="ECO:0000256" key="5">
    <source>
        <dbReference type="ARBA" id="ARBA00022857"/>
    </source>
</evidence>
<keyword evidence="4 8" id="KW-0274">FAD</keyword>
<dbReference type="RefSeq" id="XP_018734831.1">
    <property type="nucleotide sequence ID" value="XM_018882554.1"/>
</dbReference>
<keyword evidence="5 8" id="KW-0521">NADP</keyword>
<dbReference type="EMBL" id="CP014501">
    <property type="protein sequence ID" value="ANB12354.1"/>
    <property type="molecule type" value="Genomic_DNA"/>
</dbReference>
<dbReference type="PIRSF" id="PIRSF000362">
    <property type="entry name" value="FNR"/>
    <property type="match status" value="1"/>
</dbReference>
<dbReference type="Gene3D" id="3.50.50.60">
    <property type="entry name" value="FAD/NAD(P)-binding domain"/>
    <property type="match status" value="1"/>
</dbReference>
<feature type="binding site" evidence="9">
    <location>
        <position position="79"/>
    </location>
    <ligand>
        <name>FAD</name>
        <dbReference type="ChEBI" id="CHEBI:57692"/>
    </ligand>
</feature>
<dbReference type="InterPro" id="IPR055275">
    <property type="entry name" value="Ferredox_Rdtase"/>
</dbReference>
<evidence type="ECO:0000256" key="1">
    <source>
        <dbReference type="ARBA" id="ARBA00001974"/>
    </source>
</evidence>
<proteinExistence type="inferred from homology"/>
<dbReference type="AlphaFoldDB" id="A0A167D1A1"/>
<gene>
    <name evidence="12" type="primary">ARH1</name>
    <name evidence="12" type="ORF">AWJ20_604</name>
</gene>
<comment type="subcellular location">
    <subcellularLocation>
        <location evidence="8">Mitochondrion</location>
    </subcellularLocation>
</comment>
<comment type="catalytic activity">
    <reaction evidence="7 8">
        <text>2 reduced [adrenodoxin] + NADP(+) + H(+) = 2 oxidized [adrenodoxin] + NADPH</text>
        <dbReference type="Rhea" id="RHEA:42312"/>
        <dbReference type="Rhea" id="RHEA-COMP:9998"/>
        <dbReference type="Rhea" id="RHEA-COMP:9999"/>
        <dbReference type="ChEBI" id="CHEBI:15378"/>
        <dbReference type="ChEBI" id="CHEBI:33737"/>
        <dbReference type="ChEBI" id="CHEBI:33738"/>
        <dbReference type="ChEBI" id="CHEBI:57783"/>
        <dbReference type="ChEBI" id="CHEBI:58349"/>
        <dbReference type="EC" id="1.18.1.6"/>
    </reaction>
</comment>
<feature type="binding site" evidence="10">
    <location>
        <begin position="195"/>
        <end position="196"/>
    </location>
    <ligand>
        <name>NADP(+)</name>
        <dbReference type="ChEBI" id="CHEBI:58349"/>
    </ligand>
</feature>
<dbReference type="PRINTS" id="PR00419">
    <property type="entry name" value="ADXRDTASE"/>
</dbReference>
<feature type="domain" description="FAD/NAD(P)-binding" evidence="11">
    <location>
        <begin position="5"/>
        <end position="212"/>
    </location>
</feature>
<organism evidence="12 13">
    <name type="scientific">Sugiyamaella lignohabitans</name>
    <dbReference type="NCBI Taxonomy" id="796027"/>
    <lineage>
        <taxon>Eukaryota</taxon>
        <taxon>Fungi</taxon>
        <taxon>Dikarya</taxon>
        <taxon>Ascomycota</taxon>
        <taxon>Saccharomycotina</taxon>
        <taxon>Dipodascomycetes</taxon>
        <taxon>Dipodascales</taxon>
        <taxon>Trichomonascaceae</taxon>
        <taxon>Sugiyamaella</taxon>
    </lineage>
</organism>
<feature type="binding site" evidence="9">
    <location>
        <position position="43"/>
    </location>
    <ligand>
        <name>FAD</name>
        <dbReference type="ChEBI" id="CHEBI:57692"/>
    </ligand>
</feature>
<reference evidence="12 13" key="1">
    <citation type="submission" date="2016-02" db="EMBL/GenBank/DDBJ databases">
        <title>Complete genome sequence and transcriptome regulation of the pentose utilising yeast Sugiyamaella lignohabitans.</title>
        <authorList>
            <person name="Bellasio M."/>
            <person name="Peymann A."/>
            <person name="Valli M."/>
            <person name="Sipitzky M."/>
            <person name="Graf A."/>
            <person name="Sauer M."/>
            <person name="Marx H."/>
            <person name="Mattanovich D."/>
        </authorList>
    </citation>
    <scope>NUCLEOTIDE SEQUENCE [LARGE SCALE GENOMIC DNA]</scope>
    <source>
        <strain evidence="12 13">CBS 10342</strain>
    </source>
</reference>
<evidence type="ECO:0000256" key="8">
    <source>
        <dbReference type="PIRNR" id="PIRNR000362"/>
    </source>
</evidence>
<sequence>MVPLKLAIVGSGPAGFYTASRLLEKVPNAVVDMYEALPVPFGLSRFGVAPDHPEVKNCQDKFVQVAEAPHFRFVGNVCIGRDLTLKSLKDNYNSVVFAYGSSQDRLLNVPGEELPGVFSAREFVGWYNGVPELRALNPPLQDAEDVVIVGNGNVALDVARILLADPTRLKSTDIGEHAYDVLRKSKVKNVRIVGRRGLLQSAFTNKEIRELINEPGTMMKPLADVYINHYKPFVPFLERPIKRLVQIVEKARTNSNDQIAKANQGQGSLPSKQWSLEYLLSPQRFYASSSNPNILSSTLFEVNTLLQKDIKSPSVCRGTGETKSFKTELAFRSIGYKSLPLPGSAELGIPFDEQSGRIPNELGRIAGVPGFYVSGWVKNGPTGVIAKTMWDAFEVAETVLEDLYSHKLDTSSKPGYEGVLPEIKSQPVSWTDWLKIDQEETSRGAAQGKPRAKFTSVNDMLSVL</sequence>
<feature type="binding site" evidence="9">
    <location>
        <position position="35"/>
    </location>
    <ligand>
        <name>FAD</name>
        <dbReference type="ChEBI" id="CHEBI:57692"/>
    </ligand>
</feature>
<evidence type="ECO:0000313" key="12">
    <source>
        <dbReference type="EMBL" id="ANB12354.1"/>
    </source>
</evidence>
<evidence type="ECO:0000256" key="7">
    <source>
        <dbReference type="ARBA" id="ARBA00048933"/>
    </source>
</evidence>
<evidence type="ECO:0000259" key="11">
    <source>
        <dbReference type="Pfam" id="PF07992"/>
    </source>
</evidence>
<dbReference type="EC" id="1.18.1.6" evidence="8"/>
<dbReference type="PANTHER" id="PTHR48467:SF1">
    <property type="entry name" value="GLUTAMATE SYNTHASE 1 [NADH], CHLOROPLASTIC-LIKE"/>
    <property type="match status" value="1"/>
</dbReference>
<keyword evidence="6 8" id="KW-0560">Oxidoreductase</keyword>
<evidence type="ECO:0000313" key="13">
    <source>
        <dbReference type="Proteomes" id="UP000189580"/>
    </source>
</evidence>
<feature type="binding site" evidence="9">
    <location>
        <position position="14"/>
    </location>
    <ligand>
        <name>FAD</name>
        <dbReference type="ChEBI" id="CHEBI:57692"/>
    </ligand>
</feature>
<evidence type="ECO:0000256" key="3">
    <source>
        <dbReference type="ARBA" id="ARBA00022630"/>
    </source>
</evidence>
<dbReference type="PANTHER" id="PTHR48467">
    <property type="entry name" value="GLUTAMATE SYNTHASE 1 [NADH], CHLOROPLASTIC-LIKE"/>
    <property type="match status" value="1"/>
</dbReference>
<protein>
    <recommendedName>
        <fullName evidence="8">NADPH:adrenodoxin oxidoreductase, mitochondrial</fullName>
        <ecNumber evidence="8">1.18.1.6</ecNumber>
    </recommendedName>
</protein>
<feature type="binding site" evidence="10">
    <location>
        <position position="207"/>
    </location>
    <ligand>
        <name>NADP(+)</name>
        <dbReference type="ChEBI" id="CHEBI:58349"/>
    </ligand>
</feature>
<feature type="binding site" evidence="10">
    <location>
        <begin position="151"/>
        <end position="154"/>
    </location>
    <ligand>
        <name>NADP(+)</name>
        <dbReference type="ChEBI" id="CHEBI:58349"/>
    </ligand>
</feature>
<dbReference type="Gene3D" id="3.40.50.720">
    <property type="entry name" value="NAD(P)-binding Rossmann-like Domain"/>
    <property type="match status" value="1"/>
</dbReference>
<accession>A0A167D1A1</accession>
<dbReference type="GO" id="GO:0005739">
    <property type="term" value="C:mitochondrion"/>
    <property type="evidence" value="ECO:0007669"/>
    <property type="project" value="UniProtKB-SubCell"/>
</dbReference>
<evidence type="ECO:0000256" key="10">
    <source>
        <dbReference type="PIRSR" id="PIRSR000362-2"/>
    </source>
</evidence>